<dbReference type="EMBL" id="MLAU01037727">
    <property type="protein sequence ID" value="OIW21893.1"/>
    <property type="molecule type" value="Genomic_DNA"/>
</dbReference>
<comment type="caution">
    <text evidence="1">The sequence shown here is derived from an EMBL/GenBank/DDBJ whole genome shotgun (WGS) entry which is preliminary data.</text>
</comment>
<keyword evidence="2" id="KW-1185">Reference proteome</keyword>
<dbReference type="AlphaFoldDB" id="A0A394DGG3"/>
<accession>A0A394DGG3</accession>
<name>A0A394DGG3_LUPAN</name>
<dbReference type="Gramene" id="OIW21893">
    <property type="protein sequence ID" value="OIW21893"/>
    <property type="gene ID" value="TanjilG_13840"/>
</dbReference>
<proteinExistence type="predicted"/>
<dbReference type="Proteomes" id="UP000188354">
    <property type="component" value="Unassembled WGS sequence"/>
</dbReference>
<evidence type="ECO:0000313" key="2">
    <source>
        <dbReference type="Proteomes" id="UP000188354"/>
    </source>
</evidence>
<protein>
    <submittedName>
        <fullName evidence="1">Uncharacterized protein</fullName>
    </submittedName>
</protein>
<sequence>MMIPFEVVSMMRESNLDGDEVLTQMKFYISMFTMGQQLMEECLFWLEDALHRHL</sequence>
<reference evidence="1 2" key="1">
    <citation type="journal article" date="2017" name="Plant Biotechnol. J.">
        <title>A comprehensive draft genome sequence for lupin (Lupinus angustifolius), an emerging health food: insights into plant-microbe interactions and legume evolution.</title>
        <authorList>
            <person name="Hane J.K."/>
            <person name="Ming Y."/>
            <person name="Kamphuis L.G."/>
            <person name="Nelson M.N."/>
            <person name="Garg G."/>
            <person name="Atkins C.A."/>
            <person name="Bayer P.E."/>
            <person name="Bravo A."/>
            <person name="Bringans S."/>
            <person name="Cannon S."/>
            <person name="Edwards D."/>
            <person name="Foley R."/>
            <person name="Gao L.L."/>
            <person name="Harrison M.J."/>
            <person name="Huang W."/>
            <person name="Hurgobin B."/>
            <person name="Li S."/>
            <person name="Liu C.W."/>
            <person name="McGrath A."/>
            <person name="Morahan G."/>
            <person name="Murray J."/>
            <person name="Weller J."/>
            <person name="Jian J."/>
            <person name="Singh K.B."/>
        </authorList>
    </citation>
    <scope>NUCLEOTIDE SEQUENCE [LARGE SCALE GENOMIC DNA]</scope>
    <source>
        <strain evidence="2">cv. Tanjil</strain>
        <tissue evidence="1">Whole plant</tissue>
    </source>
</reference>
<organism evidence="1 2">
    <name type="scientific">Lupinus angustifolius</name>
    <name type="common">Narrow-leaved blue lupine</name>
    <dbReference type="NCBI Taxonomy" id="3871"/>
    <lineage>
        <taxon>Eukaryota</taxon>
        <taxon>Viridiplantae</taxon>
        <taxon>Streptophyta</taxon>
        <taxon>Embryophyta</taxon>
        <taxon>Tracheophyta</taxon>
        <taxon>Spermatophyta</taxon>
        <taxon>Magnoliopsida</taxon>
        <taxon>eudicotyledons</taxon>
        <taxon>Gunneridae</taxon>
        <taxon>Pentapetalae</taxon>
        <taxon>rosids</taxon>
        <taxon>fabids</taxon>
        <taxon>Fabales</taxon>
        <taxon>Fabaceae</taxon>
        <taxon>Papilionoideae</taxon>
        <taxon>50 kb inversion clade</taxon>
        <taxon>genistoids sensu lato</taxon>
        <taxon>core genistoids</taxon>
        <taxon>Genisteae</taxon>
        <taxon>Lupinus</taxon>
    </lineage>
</organism>
<gene>
    <name evidence="1" type="ORF">TanjilG_13840</name>
</gene>
<evidence type="ECO:0000313" key="1">
    <source>
        <dbReference type="EMBL" id="OIW21893.1"/>
    </source>
</evidence>